<organism evidence="10 11">
    <name type="scientific">Cyanidium caldarium</name>
    <name type="common">Red alga</name>
    <dbReference type="NCBI Taxonomy" id="2771"/>
    <lineage>
        <taxon>Eukaryota</taxon>
        <taxon>Rhodophyta</taxon>
        <taxon>Bangiophyceae</taxon>
        <taxon>Cyanidiales</taxon>
        <taxon>Cyanidiaceae</taxon>
        <taxon>Cyanidium</taxon>
    </lineage>
</organism>
<feature type="compositionally biased region" description="Low complexity" evidence="7">
    <location>
        <begin position="32"/>
        <end position="49"/>
    </location>
</feature>
<dbReference type="Proteomes" id="UP001301350">
    <property type="component" value="Unassembled WGS sequence"/>
</dbReference>
<dbReference type="PROSITE" id="PS50192">
    <property type="entry name" value="T_SNARE"/>
    <property type="match status" value="1"/>
</dbReference>
<dbReference type="SUPFAM" id="SSF47661">
    <property type="entry name" value="t-snare proteins"/>
    <property type="match status" value="1"/>
</dbReference>
<keyword evidence="4 8" id="KW-1133">Transmembrane helix</keyword>
<dbReference type="CDD" id="cd15848">
    <property type="entry name" value="SNARE_syntaxin1-like"/>
    <property type="match status" value="1"/>
</dbReference>
<gene>
    <name evidence="10" type="ORF">CDCA_CDCA16G4295</name>
</gene>
<dbReference type="InterPro" id="IPR000727">
    <property type="entry name" value="T_SNARE_dom"/>
</dbReference>
<feature type="domain" description="T-SNARE coiled-coil homology" evidence="9">
    <location>
        <begin position="277"/>
        <end position="339"/>
    </location>
</feature>
<evidence type="ECO:0000256" key="6">
    <source>
        <dbReference type="SAM" id="Coils"/>
    </source>
</evidence>
<reference evidence="10 11" key="1">
    <citation type="submission" date="2022-07" db="EMBL/GenBank/DDBJ databases">
        <title>Genome-wide signatures of adaptation to extreme environments.</title>
        <authorList>
            <person name="Cho C.H."/>
            <person name="Yoon H.S."/>
        </authorList>
    </citation>
    <scope>NUCLEOTIDE SEQUENCE [LARGE SCALE GENOMIC DNA]</scope>
    <source>
        <strain evidence="10 11">DBV 063 E5</strain>
    </source>
</reference>
<evidence type="ECO:0000313" key="10">
    <source>
        <dbReference type="EMBL" id="KAK4538270.1"/>
    </source>
</evidence>
<accession>A0AAV9J1R9</accession>
<evidence type="ECO:0000256" key="1">
    <source>
        <dbReference type="ARBA" id="ARBA00004211"/>
    </source>
</evidence>
<dbReference type="Gene3D" id="1.20.58.70">
    <property type="match status" value="1"/>
</dbReference>
<dbReference type="GO" id="GO:0012505">
    <property type="term" value="C:endomembrane system"/>
    <property type="evidence" value="ECO:0007669"/>
    <property type="project" value="TreeGrafter"/>
</dbReference>
<dbReference type="InterPro" id="IPR006011">
    <property type="entry name" value="Syntaxin_N"/>
</dbReference>
<comment type="subcellular location">
    <subcellularLocation>
        <location evidence="1">Membrane</location>
        <topology evidence="1">Single-pass type IV membrane protein</topology>
    </subcellularLocation>
</comment>
<evidence type="ECO:0000256" key="8">
    <source>
        <dbReference type="SAM" id="Phobius"/>
    </source>
</evidence>
<dbReference type="GO" id="GO:0006887">
    <property type="term" value="P:exocytosis"/>
    <property type="evidence" value="ECO:0007669"/>
    <property type="project" value="TreeGrafter"/>
</dbReference>
<evidence type="ECO:0000256" key="4">
    <source>
        <dbReference type="ARBA" id="ARBA00022989"/>
    </source>
</evidence>
<evidence type="ECO:0000256" key="2">
    <source>
        <dbReference type="ARBA" id="ARBA00009063"/>
    </source>
</evidence>
<dbReference type="PANTHER" id="PTHR19957">
    <property type="entry name" value="SYNTAXIN"/>
    <property type="match status" value="1"/>
</dbReference>
<evidence type="ECO:0000256" key="5">
    <source>
        <dbReference type="ARBA" id="ARBA00023136"/>
    </source>
</evidence>
<dbReference type="GO" id="GO:0006886">
    <property type="term" value="P:intracellular protein transport"/>
    <property type="evidence" value="ECO:0007669"/>
    <property type="project" value="TreeGrafter"/>
</dbReference>
<keyword evidence="3 8" id="KW-0812">Transmembrane</keyword>
<dbReference type="GO" id="GO:0005484">
    <property type="term" value="F:SNAP receptor activity"/>
    <property type="evidence" value="ECO:0007669"/>
    <property type="project" value="TreeGrafter"/>
</dbReference>
<dbReference type="Pfam" id="PF05739">
    <property type="entry name" value="SNARE"/>
    <property type="match status" value="1"/>
</dbReference>
<dbReference type="EMBL" id="JANCYW010000016">
    <property type="protein sequence ID" value="KAK4538270.1"/>
    <property type="molecule type" value="Genomic_DNA"/>
</dbReference>
<name>A0AAV9J1R9_CYACA</name>
<sequence length="380" mass="41629">MDRLTELRGSGRDVAEGGVEDGVAAGGGGDIETGATASAAPGAGAASAAVGRSDDSERMNIFDRWEAGLASLQEGVVRRLRGQRRPLPTPVAEEAAAGARDPTLPKLSRFYEHVDVIKAQLADFVTETAAIRSAHRAMVEDPTRSRRPPDTSRARSLAVGIKQKLDSIKSDEQRLAAADDEQGSLSAEVRIYAGTHAALSRRFMGALKEFQQLQRECDQQMREQAERELRIIDPSITHEQTETLLEQAGAGAGGGEFLRQQMLHATDYDYEQVRVVARDMEERAAALRELEAGMEQLRDIFLDMSVLVESQGETMDQIEKNVAAAKLSTKRGVRQLRSARRKQRGYYRLMFCAFYCVIILLVVILVPVLVTTLRTSNSGG</sequence>
<feature type="region of interest" description="Disordered" evidence="7">
    <location>
        <begin position="1"/>
        <end position="53"/>
    </location>
</feature>
<keyword evidence="6" id="KW-0175">Coiled coil</keyword>
<protein>
    <recommendedName>
        <fullName evidence="9">t-SNARE coiled-coil homology domain-containing protein</fullName>
    </recommendedName>
</protein>
<feature type="compositionally biased region" description="Basic and acidic residues" evidence="7">
    <location>
        <begin position="137"/>
        <end position="153"/>
    </location>
</feature>
<dbReference type="AlphaFoldDB" id="A0AAV9J1R9"/>
<evidence type="ECO:0000256" key="7">
    <source>
        <dbReference type="SAM" id="MobiDB-lite"/>
    </source>
</evidence>
<comment type="caution">
    <text evidence="10">The sequence shown here is derived from an EMBL/GenBank/DDBJ whole genome shotgun (WGS) entry which is preliminary data.</text>
</comment>
<feature type="region of interest" description="Disordered" evidence="7">
    <location>
        <begin position="136"/>
        <end position="155"/>
    </location>
</feature>
<dbReference type="GO" id="GO:0000149">
    <property type="term" value="F:SNARE binding"/>
    <property type="evidence" value="ECO:0007669"/>
    <property type="project" value="TreeGrafter"/>
</dbReference>
<feature type="compositionally biased region" description="Basic and acidic residues" evidence="7">
    <location>
        <begin position="1"/>
        <end position="15"/>
    </location>
</feature>
<evidence type="ECO:0000259" key="9">
    <source>
        <dbReference type="PROSITE" id="PS50192"/>
    </source>
</evidence>
<dbReference type="InterPro" id="IPR010989">
    <property type="entry name" value="SNARE"/>
</dbReference>
<evidence type="ECO:0000256" key="3">
    <source>
        <dbReference type="ARBA" id="ARBA00022692"/>
    </source>
</evidence>
<keyword evidence="11" id="KW-1185">Reference proteome</keyword>
<dbReference type="Gene3D" id="1.20.5.110">
    <property type="match status" value="1"/>
</dbReference>
<comment type="similarity">
    <text evidence="2">Belongs to the syntaxin family.</text>
</comment>
<evidence type="ECO:0000313" key="11">
    <source>
        <dbReference type="Proteomes" id="UP001301350"/>
    </source>
</evidence>
<feature type="coiled-coil region" evidence="6">
    <location>
        <begin position="270"/>
        <end position="297"/>
    </location>
</feature>
<feature type="transmembrane region" description="Helical" evidence="8">
    <location>
        <begin position="346"/>
        <end position="370"/>
    </location>
</feature>
<dbReference type="PANTHER" id="PTHR19957:SF307">
    <property type="entry name" value="PROTEIN SSO1-RELATED"/>
    <property type="match status" value="1"/>
</dbReference>
<keyword evidence="5 8" id="KW-0472">Membrane</keyword>
<dbReference type="GO" id="GO:0005886">
    <property type="term" value="C:plasma membrane"/>
    <property type="evidence" value="ECO:0007669"/>
    <property type="project" value="TreeGrafter"/>
</dbReference>
<dbReference type="GO" id="GO:0048278">
    <property type="term" value="P:vesicle docking"/>
    <property type="evidence" value="ECO:0007669"/>
    <property type="project" value="TreeGrafter"/>
</dbReference>
<dbReference type="SMART" id="SM00397">
    <property type="entry name" value="t_SNARE"/>
    <property type="match status" value="1"/>
</dbReference>
<dbReference type="GO" id="GO:0031201">
    <property type="term" value="C:SNARE complex"/>
    <property type="evidence" value="ECO:0007669"/>
    <property type="project" value="TreeGrafter"/>
</dbReference>
<dbReference type="GO" id="GO:0006906">
    <property type="term" value="P:vesicle fusion"/>
    <property type="evidence" value="ECO:0007669"/>
    <property type="project" value="TreeGrafter"/>
</dbReference>
<dbReference type="Pfam" id="PF00804">
    <property type="entry name" value="Syntaxin"/>
    <property type="match status" value="1"/>
</dbReference>
<dbReference type="InterPro" id="IPR045242">
    <property type="entry name" value="Syntaxin"/>
</dbReference>
<proteinExistence type="inferred from homology"/>